<sequence length="381" mass="43395">MSAYDVKQIFIDMEQDLINNMRRNLARHEAEEAELGFNWEQWQQRKIESLQRYRKENRLIINRHGTQVDAETGELLKGSFLGGAQKADAKLYKASYIQRIASKLTEPITRVDGTDSTFFQINDRRLNALVTAVTQDLQRGRFAMLRQADDVYRKTIFRSQMYYNSGAVTVTKAIDMATRDFLDRGFNCITYSDGRTVDIAAYSEMVLRTSAMQASFAGEGARRSEWGINTVVVSTHGNCSDRCMPWQGRVYIDDVYGSDNGNGGDYPLLSTAVGGGLFGPNCRHNSGTYIPGVSSEPEQVDEGKAEDLYDAEQKQRYMERQIRQYKRREIGSVDPDNQAAAADKVKQWKGKLTNHLDEYPDLRRDRSRERIGNRYVPPVAN</sequence>
<dbReference type="Proteomes" id="UP000289856">
    <property type="component" value="Chromosome"/>
</dbReference>
<evidence type="ECO:0000256" key="1">
    <source>
        <dbReference type="SAM" id="MobiDB-lite"/>
    </source>
</evidence>
<organism evidence="2 3">
    <name type="scientific">Cohnella abietis</name>
    <dbReference type="NCBI Taxonomy" id="2507935"/>
    <lineage>
        <taxon>Bacteria</taxon>
        <taxon>Bacillati</taxon>
        <taxon>Bacillota</taxon>
        <taxon>Bacilli</taxon>
        <taxon>Bacillales</taxon>
        <taxon>Paenibacillaceae</taxon>
        <taxon>Cohnella</taxon>
    </lineage>
</organism>
<dbReference type="InterPro" id="IPR009319">
    <property type="entry name" value="Phage_A118_VSP1"/>
</dbReference>
<protein>
    <recommendedName>
        <fullName evidence="4">Minor capsid protein</fullName>
    </recommendedName>
</protein>
<evidence type="ECO:0008006" key="4">
    <source>
        <dbReference type="Google" id="ProtNLM"/>
    </source>
</evidence>
<evidence type="ECO:0000313" key="2">
    <source>
        <dbReference type="EMBL" id="BBI32359.1"/>
    </source>
</evidence>
<dbReference type="EMBL" id="AP019400">
    <property type="protein sequence ID" value="BBI32359.1"/>
    <property type="molecule type" value="Genomic_DNA"/>
</dbReference>
<reference evidence="2 3" key="1">
    <citation type="submission" date="2019-01" db="EMBL/GenBank/DDBJ databases">
        <title>Complete genome sequence of Cohnella hallensis HS21 isolated from Korean fir (Abies koreana) rhizospheric soil.</title>
        <authorList>
            <person name="Jiang L."/>
            <person name="Kang S.W."/>
            <person name="Kim S."/>
            <person name="Jung J."/>
            <person name="Kim C.Y."/>
            <person name="Kim D.H."/>
            <person name="Kim S.W."/>
            <person name="Lee J."/>
        </authorList>
    </citation>
    <scope>NUCLEOTIDE SEQUENCE [LARGE SCALE GENOMIC DNA]</scope>
    <source>
        <strain evidence="2 3">HS21</strain>
    </source>
</reference>
<dbReference type="OrthoDB" id="3197444at2"/>
<proteinExistence type="predicted"/>
<gene>
    <name evidence="2" type="ORF">KCTCHS21_17580</name>
</gene>
<dbReference type="GO" id="GO:0005198">
    <property type="term" value="F:structural molecule activity"/>
    <property type="evidence" value="ECO:0007669"/>
    <property type="project" value="InterPro"/>
</dbReference>
<dbReference type="AlphaFoldDB" id="A0A3T1D2V6"/>
<dbReference type="RefSeq" id="WP_130606829.1">
    <property type="nucleotide sequence ID" value="NZ_AP019400.1"/>
</dbReference>
<evidence type="ECO:0000313" key="3">
    <source>
        <dbReference type="Proteomes" id="UP000289856"/>
    </source>
</evidence>
<dbReference type="Pfam" id="PF06152">
    <property type="entry name" value="Phage_min_cap2"/>
    <property type="match status" value="1"/>
</dbReference>
<keyword evidence="3" id="KW-1185">Reference proteome</keyword>
<name>A0A3T1D2V6_9BACL</name>
<feature type="region of interest" description="Disordered" evidence="1">
    <location>
        <begin position="352"/>
        <end position="381"/>
    </location>
</feature>
<dbReference type="KEGG" id="cohn:KCTCHS21_17580"/>
<accession>A0A3T1D2V6</accession>
<feature type="compositionally biased region" description="Basic and acidic residues" evidence="1">
    <location>
        <begin position="354"/>
        <end position="372"/>
    </location>
</feature>